<dbReference type="EMBL" id="KB523583">
    <property type="protein sequence ID" value="EMP36839.1"/>
    <property type="molecule type" value="Genomic_DNA"/>
</dbReference>
<reference evidence="2" key="1">
    <citation type="journal article" date="2013" name="Nat. Genet.">
        <title>The draft genomes of soft-shell turtle and green sea turtle yield insights into the development and evolution of the turtle-specific body plan.</title>
        <authorList>
            <person name="Wang Z."/>
            <person name="Pascual-Anaya J."/>
            <person name="Zadissa A."/>
            <person name="Li W."/>
            <person name="Niimura Y."/>
            <person name="Huang Z."/>
            <person name="Li C."/>
            <person name="White S."/>
            <person name="Xiong Z."/>
            <person name="Fang D."/>
            <person name="Wang B."/>
            <person name="Ming Y."/>
            <person name="Chen Y."/>
            <person name="Zheng Y."/>
            <person name="Kuraku S."/>
            <person name="Pignatelli M."/>
            <person name="Herrero J."/>
            <person name="Beal K."/>
            <person name="Nozawa M."/>
            <person name="Li Q."/>
            <person name="Wang J."/>
            <person name="Zhang H."/>
            <person name="Yu L."/>
            <person name="Shigenobu S."/>
            <person name="Wang J."/>
            <person name="Liu J."/>
            <person name="Flicek P."/>
            <person name="Searle S."/>
            <person name="Wang J."/>
            <person name="Kuratani S."/>
            <person name="Yin Y."/>
            <person name="Aken B."/>
            <person name="Zhang G."/>
            <person name="Irie N."/>
        </authorList>
    </citation>
    <scope>NUCLEOTIDE SEQUENCE [LARGE SCALE GENOMIC DNA]</scope>
</reference>
<keyword evidence="2" id="KW-1185">Reference proteome</keyword>
<sequence length="282" mass="30665">MAGAGGSGGGTAAPEELLVWGRPAAPRSAPLVSFRYAVLAINILLLCKINKDLQIPRHQVLDPLLINGENGMMSSELRSVAGLADLQNICYATILRRSAYVLNFKQWVPRYLLKPLLVSAKNVSAPKSDKWTPSSLNSSGAPYAMSGCEIAKSLIIPMNLDTSLFAYLLPLSAREGFTTSYRTLCCSMSDHTIFTPGRSSKICHMSLLALTVNASPLYVSKSLSPRRTTIISGVHSQAPMVYRRGISWSHNMPIFPCQLRNVSLLRPSCEPPANLEACLCIQ</sequence>
<accession>M7BI38</accession>
<protein>
    <submittedName>
        <fullName evidence="1">Uncharacterized protein</fullName>
    </submittedName>
</protein>
<evidence type="ECO:0000313" key="2">
    <source>
        <dbReference type="Proteomes" id="UP000031443"/>
    </source>
</evidence>
<organism evidence="1 2">
    <name type="scientific">Chelonia mydas</name>
    <name type="common">Green sea-turtle</name>
    <name type="synonym">Chelonia agassizi</name>
    <dbReference type="NCBI Taxonomy" id="8469"/>
    <lineage>
        <taxon>Eukaryota</taxon>
        <taxon>Metazoa</taxon>
        <taxon>Chordata</taxon>
        <taxon>Craniata</taxon>
        <taxon>Vertebrata</taxon>
        <taxon>Euteleostomi</taxon>
        <taxon>Archelosauria</taxon>
        <taxon>Testudinata</taxon>
        <taxon>Testudines</taxon>
        <taxon>Cryptodira</taxon>
        <taxon>Durocryptodira</taxon>
        <taxon>Americhelydia</taxon>
        <taxon>Chelonioidea</taxon>
        <taxon>Cheloniidae</taxon>
        <taxon>Chelonia</taxon>
    </lineage>
</organism>
<evidence type="ECO:0000313" key="1">
    <source>
        <dbReference type="EMBL" id="EMP36839.1"/>
    </source>
</evidence>
<name>M7BI38_CHEMY</name>
<dbReference type="Proteomes" id="UP000031443">
    <property type="component" value="Unassembled WGS sequence"/>
</dbReference>
<proteinExistence type="predicted"/>
<gene>
    <name evidence="1" type="ORF">UY3_05922</name>
</gene>
<dbReference type="AlphaFoldDB" id="M7BI38"/>